<sequence>MRVSIDADGALEAAQRISDLPGKVLVAQRRALGTLRRRWPVLARRDIQTEYALSATRIRDGLSVRITRDGIALVGQVRGIGLLNFAGRGTPSGLRYRIFRNRPGHEPHGFVRARRGQGIDKAWEREPLIGSGGHRRVPRYPIEPLFGPSLAQMLRKGDRPARMAQAGLDVITADLDRQLLRSLRR</sequence>
<name>A0AAU8MS84_9GAMM</name>
<organism evidence="1">
    <name type="scientific">Lysobacter firmicutimachus</name>
    <dbReference type="NCBI Taxonomy" id="1792846"/>
    <lineage>
        <taxon>Bacteria</taxon>
        <taxon>Pseudomonadati</taxon>
        <taxon>Pseudomonadota</taxon>
        <taxon>Gammaproteobacteria</taxon>
        <taxon>Lysobacterales</taxon>
        <taxon>Lysobacteraceae</taxon>
        <taxon>Lysobacter</taxon>
    </lineage>
</organism>
<gene>
    <name evidence="1" type="ORF">ABU614_01025</name>
</gene>
<evidence type="ECO:0000313" key="1">
    <source>
        <dbReference type="EMBL" id="XCO75413.1"/>
    </source>
</evidence>
<dbReference type="RefSeq" id="WP_363798393.1">
    <property type="nucleotide sequence ID" value="NZ_CP159925.1"/>
</dbReference>
<dbReference type="EMBL" id="CP159925">
    <property type="protein sequence ID" value="XCO75413.1"/>
    <property type="molecule type" value="Genomic_DNA"/>
</dbReference>
<reference evidence="1" key="1">
    <citation type="submission" date="2024-06" db="EMBL/GenBank/DDBJ databases">
        <authorList>
            <person name="Li S."/>
        </authorList>
    </citation>
    <scope>NUCLEOTIDE SEQUENCE</scope>
    <source>
        <strain evidence="1">SR10</strain>
    </source>
</reference>
<proteinExistence type="predicted"/>
<protein>
    <submittedName>
        <fullName evidence="1">Uncharacterized protein</fullName>
    </submittedName>
</protein>
<accession>A0AAU8MS84</accession>
<dbReference type="AlphaFoldDB" id="A0AAU8MS84"/>